<dbReference type="KEGG" id="loa:LOAG_09437"/>
<feature type="compositionally biased region" description="Basic and acidic residues" evidence="1">
    <location>
        <begin position="52"/>
        <end position="69"/>
    </location>
</feature>
<reference evidence="2" key="1">
    <citation type="submission" date="2012-04" db="EMBL/GenBank/DDBJ databases">
        <title>The Genome Sequence of Loa loa.</title>
        <authorList>
            <consortium name="The Broad Institute Genome Sequencing Platform"/>
            <consortium name="Broad Institute Genome Sequencing Center for Infectious Disease"/>
            <person name="Nutman T.B."/>
            <person name="Fink D.L."/>
            <person name="Russ C."/>
            <person name="Young S."/>
            <person name="Zeng Q."/>
            <person name="Gargeya S."/>
            <person name="Alvarado L."/>
            <person name="Berlin A."/>
            <person name="Chapman S.B."/>
            <person name="Chen Z."/>
            <person name="Freedman E."/>
            <person name="Gellesch M."/>
            <person name="Goldberg J."/>
            <person name="Griggs A."/>
            <person name="Gujja S."/>
            <person name="Heilman E.R."/>
            <person name="Heiman D."/>
            <person name="Howarth C."/>
            <person name="Mehta T."/>
            <person name="Neiman D."/>
            <person name="Pearson M."/>
            <person name="Roberts A."/>
            <person name="Saif S."/>
            <person name="Shea T."/>
            <person name="Shenoy N."/>
            <person name="Sisk P."/>
            <person name="Stolte C."/>
            <person name="Sykes S."/>
            <person name="White J."/>
            <person name="Yandava C."/>
            <person name="Haas B."/>
            <person name="Henn M.R."/>
            <person name="Nusbaum C."/>
            <person name="Birren B."/>
        </authorList>
    </citation>
    <scope>NUCLEOTIDE SEQUENCE [LARGE SCALE GENOMIC DNA]</scope>
</reference>
<evidence type="ECO:0000256" key="1">
    <source>
        <dbReference type="SAM" id="MobiDB-lite"/>
    </source>
</evidence>
<dbReference type="CTD" id="9946874"/>
<sequence>MDREEDSGSGSRKELRERFREFSGKRIRKSETIRRTWQIDKEEDRKGARWERVRKMGRDSGIKKMDREGNSGSGSGENFECDLGRNGIKCYCLVSSIILHL</sequence>
<proteinExistence type="predicted"/>
<dbReference type="AlphaFoldDB" id="A0A1S0TTH5"/>
<accession>A0A1S0TTH5</accession>
<dbReference type="InParanoid" id="A0A1S0TTH5"/>
<organism evidence="2">
    <name type="scientific">Loa loa</name>
    <name type="common">Eye worm</name>
    <name type="synonym">Filaria loa</name>
    <dbReference type="NCBI Taxonomy" id="7209"/>
    <lineage>
        <taxon>Eukaryota</taxon>
        <taxon>Metazoa</taxon>
        <taxon>Ecdysozoa</taxon>
        <taxon>Nematoda</taxon>
        <taxon>Chromadorea</taxon>
        <taxon>Rhabditida</taxon>
        <taxon>Spirurina</taxon>
        <taxon>Spiruromorpha</taxon>
        <taxon>Filarioidea</taxon>
        <taxon>Onchocercidae</taxon>
        <taxon>Loa</taxon>
    </lineage>
</organism>
<dbReference type="EMBL" id="JH712327">
    <property type="protein sequence ID" value="EFO19058.1"/>
    <property type="molecule type" value="Genomic_DNA"/>
</dbReference>
<feature type="region of interest" description="Disordered" evidence="1">
    <location>
        <begin position="52"/>
        <end position="78"/>
    </location>
</feature>
<gene>
    <name evidence="2" type="ORF">LOAG_09437</name>
</gene>
<name>A0A1S0TTH5_LOALO</name>
<dbReference type="RefSeq" id="XP_003145012.1">
    <property type="nucleotide sequence ID" value="XM_003144964.1"/>
</dbReference>
<protein>
    <submittedName>
        <fullName evidence="2">Uncharacterized protein</fullName>
    </submittedName>
</protein>
<evidence type="ECO:0000313" key="2">
    <source>
        <dbReference type="EMBL" id="EFO19058.1"/>
    </source>
</evidence>
<dbReference type="GeneID" id="9946874"/>